<evidence type="ECO:0000259" key="3">
    <source>
        <dbReference type="Pfam" id="PF16177"/>
    </source>
</evidence>
<keyword evidence="5" id="KW-1185">Reference proteome</keyword>
<dbReference type="PROSITE" id="PS00455">
    <property type="entry name" value="AMP_BINDING"/>
    <property type="match status" value="1"/>
</dbReference>
<evidence type="ECO:0000313" key="4">
    <source>
        <dbReference type="EMBL" id="GFY43550.1"/>
    </source>
</evidence>
<dbReference type="InterPro" id="IPR020845">
    <property type="entry name" value="AMP-binding_CS"/>
</dbReference>
<gene>
    <name evidence="4" type="primary">AACS</name>
    <name evidence="4" type="ORF">TNIN_67951</name>
</gene>
<protein>
    <submittedName>
        <fullName evidence="4">Acetoacetyl-CoA synthetase</fullName>
    </submittedName>
</protein>
<dbReference type="AlphaFoldDB" id="A0A8X6WYG3"/>
<evidence type="ECO:0000256" key="1">
    <source>
        <dbReference type="ARBA" id="ARBA00006432"/>
    </source>
</evidence>
<dbReference type="Gene3D" id="3.40.50.12780">
    <property type="entry name" value="N-terminal domain of ligase-like"/>
    <property type="match status" value="1"/>
</dbReference>
<evidence type="ECO:0000313" key="5">
    <source>
        <dbReference type="Proteomes" id="UP000886998"/>
    </source>
</evidence>
<dbReference type="EMBL" id="BMAV01003756">
    <property type="protein sequence ID" value="GFY43550.1"/>
    <property type="molecule type" value="Genomic_DNA"/>
</dbReference>
<feature type="domain" description="AMP-dependent synthetase/ligase" evidence="2">
    <location>
        <begin position="72"/>
        <end position="269"/>
    </location>
</feature>
<evidence type="ECO:0000259" key="2">
    <source>
        <dbReference type="Pfam" id="PF00501"/>
    </source>
</evidence>
<dbReference type="InterPro" id="IPR000873">
    <property type="entry name" value="AMP-dep_synth/lig_dom"/>
</dbReference>
<dbReference type="SUPFAM" id="SSF56801">
    <property type="entry name" value="Acetyl-CoA synthetase-like"/>
    <property type="match status" value="1"/>
</dbReference>
<reference evidence="4" key="1">
    <citation type="submission" date="2020-08" db="EMBL/GenBank/DDBJ databases">
        <title>Multicomponent nature underlies the extraordinary mechanical properties of spider dragline silk.</title>
        <authorList>
            <person name="Kono N."/>
            <person name="Nakamura H."/>
            <person name="Mori M."/>
            <person name="Yoshida Y."/>
            <person name="Ohtoshi R."/>
            <person name="Malay A.D."/>
            <person name="Moran D.A.P."/>
            <person name="Tomita M."/>
            <person name="Numata K."/>
            <person name="Arakawa K."/>
        </authorList>
    </citation>
    <scope>NUCLEOTIDE SEQUENCE</scope>
</reference>
<name>A0A8X6WYG3_9ARAC</name>
<sequence length="293" mass="32960">MILILETYWDLHSWSVTNFPSFWEEFWNYLGFVTSRPYDEVFSKTGPGFLDNQWFKGAAFNYAENILRIRDDREALLCLDEEGNFEKVTFAEMFEEVKLYSAAFRKHGLQKGDKVACYMSNRKEAIYAMLATTSIGAIWGGPQPFLGAQLQELGAKFLIAVDSFMDYGEEYSIIDNLPFIADNKSSNTIISDGPTLEKIIIVPTKDETLSKDISYIPNSCFLGSFLESGKTPNGEIPDIVFEQLPFNHPVSVAFTSGTTGMPKGAVHSAGVRWKSGRYSSCCLHKTQKDNEFG</sequence>
<accession>A0A8X6WYG3</accession>
<dbReference type="InterPro" id="IPR032387">
    <property type="entry name" value="ACAS_N"/>
</dbReference>
<dbReference type="Pfam" id="PF16177">
    <property type="entry name" value="ACAS_N"/>
    <property type="match status" value="1"/>
</dbReference>
<dbReference type="Pfam" id="PF00501">
    <property type="entry name" value="AMP-binding"/>
    <property type="match status" value="1"/>
</dbReference>
<dbReference type="PANTHER" id="PTHR42921">
    <property type="entry name" value="ACETOACETYL-COA SYNTHETASE"/>
    <property type="match status" value="1"/>
</dbReference>
<feature type="domain" description="Acetyl-coenzyme A synthetase N-terminal" evidence="3">
    <location>
        <begin position="8"/>
        <end position="65"/>
    </location>
</feature>
<comment type="caution">
    <text evidence="4">The sequence shown here is derived from an EMBL/GenBank/DDBJ whole genome shotgun (WGS) entry which is preliminary data.</text>
</comment>
<dbReference type="OrthoDB" id="10253869at2759"/>
<dbReference type="PANTHER" id="PTHR42921:SF1">
    <property type="entry name" value="ACETOACETYL-COA SYNTHETASE"/>
    <property type="match status" value="1"/>
</dbReference>
<organism evidence="4 5">
    <name type="scientific">Trichonephila inaurata madagascariensis</name>
    <dbReference type="NCBI Taxonomy" id="2747483"/>
    <lineage>
        <taxon>Eukaryota</taxon>
        <taxon>Metazoa</taxon>
        <taxon>Ecdysozoa</taxon>
        <taxon>Arthropoda</taxon>
        <taxon>Chelicerata</taxon>
        <taxon>Arachnida</taxon>
        <taxon>Araneae</taxon>
        <taxon>Araneomorphae</taxon>
        <taxon>Entelegynae</taxon>
        <taxon>Araneoidea</taxon>
        <taxon>Nephilidae</taxon>
        <taxon>Trichonephila</taxon>
        <taxon>Trichonephila inaurata</taxon>
    </lineage>
</organism>
<comment type="similarity">
    <text evidence="1">Belongs to the ATP-dependent AMP-binding enzyme family.</text>
</comment>
<dbReference type="Proteomes" id="UP000886998">
    <property type="component" value="Unassembled WGS sequence"/>
</dbReference>
<dbReference type="InterPro" id="IPR042099">
    <property type="entry name" value="ANL_N_sf"/>
</dbReference>
<proteinExistence type="inferred from homology"/>
<dbReference type="GO" id="GO:0030729">
    <property type="term" value="F:acetoacetate-CoA ligase activity"/>
    <property type="evidence" value="ECO:0007669"/>
    <property type="project" value="TreeGrafter"/>
</dbReference>